<dbReference type="AlphaFoldDB" id="A0A2T0XE95"/>
<name>A0A2T0XE95_9BURK</name>
<comment type="caution">
    <text evidence="1">The sequence shown here is derived from an EMBL/GenBank/DDBJ whole genome shotgun (WGS) entry which is preliminary data.</text>
</comment>
<dbReference type="EMBL" id="PVTV01000015">
    <property type="protein sequence ID" value="PRY97279.1"/>
    <property type="molecule type" value="Genomic_DNA"/>
</dbReference>
<dbReference type="RefSeq" id="WP_259673588.1">
    <property type="nucleotide sequence ID" value="NZ_PVTV01000015.1"/>
</dbReference>
<sequence length="48" mass="5433">MYDKAILFILNCSGMSSVSVLSDLLRIGDEFPLGRSRARLAKNDLWIF</sequence>
<evidence type="ECO:0000313" key="2">
    <source>
        <dbReference type="Proteomes" id="UP000238308"/>
    </source>
</evidence>
<reference evidence="1 2" key="1">
    <citation type="submission" date="2018-03" db="EMBL/GenBank/DDBJ databases">
        <title>Genomic Encyclopedia of Type Strains, Phase III (KMG-III): the genomes of soil and plant-associated and newly described type strains.</title>
        <authorList>
            <person name="Whitman W."/>
        </authorList>
    </citation>
    <scope>NUCLEOTIDE SEQUENCE [LARGE SCALE GENOMIC DNA]</scope>
    <source>
        <strain evidence="1 2">MWH-P2sevCIIIb</strain>
    </source>
</reference>
<accession>A0A2T0XE95</accession>
<gene>
    <name evidence="1" type="ORF">BCM14_2424</name>
</gene>
<protein>
    <submittedName>
        <fullName evidence="1">Uncharacterized protein</fullName>
    </submittedName>
</protein>
<proteinExistence type="predicted"/>
<keyword evidence="2" id="KW-1185">Reference proteome</keyword>
<dbReference type="Proteomes" id="UP000238308">
    <property type="component" value="Unassembled WGS sequence"/>
</dbReference>
<organism evidence="1 2">
    <name type="scientific">Jezberella montanilacus</name>
    <dbReference type="NCBI Taxonomy" id="323426"/>
    <lineage>
        <taxon>Bacteria</taxon>
        <taxon>Pseudomonadati</taxon>
        <taxon>Pseudomonadota</taxon>
        <taxon>Betaproteobacteria</taxon>
        <taxon>Burkholderiales</taxon>
        <taxon>Alcaligenaceae</taxon>
        <taxon>Jezberella</taxon>
    </lineage>
</organism>
<evidence type="ECO:0000313" key="1">
    <source>
        <dbReference type="EMBL" id="PRY97279.1"/>
    </source>
</evidence>